<comment type="similarity">
    <text evidence="3">Belongs to the BRX1 family.</text>
</comment>
<evidence type="ECO:0000256" key="3">
    <source>
        <dbReference type="ARBA" id="ARBA00006369"/>
    </source>
</evidence>
<dbReference type="PANTHER" id="PTHR13634">
    <property type="entry name" value="RIBOSOME BIOGENESIS PROTEIN BRIX"/>
    <property type="match status" value="1"/>
</dbReference>
<dbReference type="Bgee" id="FBgn0184989">
    <property type="expression patterns" value="Expressed in embryo and 3 other cell types or tissues"/>
</dbReference>
<dbReference type="InterPro" id="IPR007109">
    <property type="entry name" value="Brix"/>
</dbReference>
<evidence type="ECO:0000256" key="1">
    <source>
        <dbReference type="ARBA" id="ARBA00003439"/>
    </source>
</evidence>
<dbReference type="GO" id="GO:0000027">
    <property type="term" value="P:ribosomal large subunit assembly"/>
    <property type="evidence" value="ECO:0007669"/>
    <property type="project" value="TreeGrafter"/>
</dbReference>
<dbReference type="SUPFAM" id="SSF52954">
    <property type="entry name" value="Class II aaRS ABD-related"/>
    <property type="match status" value="1"/>
</dbReference>
<dbReference type="EMBL" id="CM002912">
    <property type="protein sequence ID" value="KMY97556.1"/>
    <property type="molecule type" value="Genomic_DNA"/>
</dbReference>
<comment type="function">
    <text evidence="1">Required for biogenesis of the 60S ribosomal subunit.</text>
</comment>
<reference evidence="9" key="2">
    <citation type="submission" date="2014-06" db="EMBL/GenBank/DDBJ databases">
        <authorList>
            <person name="Hu T."/>
            <person name="Eisen M.B."/>
            <person name="Thornton K.R."/>
            <person name="Andolfatto P."/>
        </authorList>
    </citation>
    <scope>NUCLEOTIDE SEQUENCE</scope>
    <source>
        <strain evidence="9">W501</strain>
    </source>
</reference>
<dbReference type="GO" id="GO:0019843">
    <property type="term" value="F:rRNA binding"/>
    <property type="evidence" value="ECO:0007669"/>
    <property type="project" value="InterPro"/>
</dbReference>
<gene>
    <name evidence="9" type="primary">Dsim\GD13269</name>
    <name evidence="9" type="ORF">Dsimw501_GD13269</name>
</gene>
<evidence type="ECO:0000256" key="5">
    <source>
        <dbReference type="ARBA" id="ARBA00022517"/>
    </source>
</evidence>
<accession>A0A0J9RNP5</accession>
<keyword evidence="6" id="KW-0539">Nucleus</keyword>
<dbReference type="InterPro" id="IPR026532">
    <property type="entry name" value="BRX1"/>
</dbReference>
<name>A0A0J9RNP5_DROSI</name>
<keyword evidence="5" id="KW-0690">Ribosome biogenesis</keyword>
<dbReference type="Pfam" id="PF04427">
    <property type="entry name" value="Brix"/>
    <property type="match status" value="1"/>
</dbReference>
<organism evidence="9">
    <name type="scientific">Drosophila simulans</name>
    <name type="common">Fruit fly</name>
    <dbReference type="NCBI Taxonomy" id="7240"/>
    <lineage>
        <taxon>Eukaryota</taxon>
        <taxon>Metazoa</taxon>
        <taxon>Ecdysozoa</taxon>
        <taxon>Arthropoda</taxon>
        <taxon>Hexapoda</taxon>
        <taxon>Insecta</taxon>
        <taxon>Pterygota</taxon>
        <taxon>Neoptera</taxon>
        <taxon>Endopterygota</taxon>
        <taxon>Diptera</taxon>
        <taxon>Brachycera</taxon>
        <taxon>Muscomorpha</taxon>
        <taxon>Ephydroidea</taxon>
        <taxon>Drosophilidae</taxon>
        <taxon>Drosophila</taxon>
        <taxon>Sophophora</taxon>
    </lineage>
</organism>
<evidence type="ECO:0000256" key="4">
    <source>
        <dbReference type="ARBA" id="ARBA00020522"/>
    </source>
</evidence>
<dbReference type="GO" id="GO:0005730">
    <property type="term" value="C:nucleolus"/>
    <property type="evidence" value="ECO:0007669"/>
    <property type="project" value="UniProtKB-SubCell"/>
</dbReference>
<protein>
    <recommendedName>
        <fullName evidence="4">Ribosome biogenesis protein BRX1 homolog</fullName>
    </recommendedName>
</protein>
<proteinExistence type="inferred from homology"/>
<evidence type="ECO:0000256" key="6">
    <source>
        <dbReference type="ARBA" id="ARBA00023242"/>
    </source>
</evidence>
<dbReference type="PANTHER" id="PTHR13634:SF0">
    <property type="entry name" value="RIBOSOME BIOGENESIS PROTEIN BRX1 HOMOLOG"/>
    <property type="match status" value="1"/>
</dbReference>
<dbReference type="AlphaFoldDB" id="A0A0J9RNP5"/>
<feature type="domain" description="Brix" evidence="8">
    <location>
        <begin position="47"/>
        <end position="238"/>
    </location>
</feature>
<evidence type="ECO:0000259" key="8">
    <source>
        <dbReference type="PROSITE" id="PS50833"/>
    </source>
</evidence>
<feature type="compositionally biased region" description="Basic residues" evidence="7">
    <location>
        <begin position="1"/>
        <end position="12"/>
    </location>
</feature>
<evidence type="ECO:0000313" key="9">
    <source>
        <dbReference type="EMBL" id="KMY97556.1"/>
    </source>
</evidence>
<sequence>MGRKFLNKKKKATPQLEIVPLDENPPLPPQRSSDDVVPKKEKWVNKQRVLVFSARGISHRDRHLMKDIKTLMPHHRPESKMERSKTLSVVNEMCEMKHCNKAMLFEGRRKRDLYMWISNTSGSTGPSAKFLIENIHTMAELKMTGNCLRGSRPLLSFDSKFDELPHLKLLKELFVQTYSVPNHHPKSQPFVDHVFTFTYLDKRIWFRNFQILSEDGGLSEVGPRYVMNPVKIFDGSFTGKTIWENPDYVSPSKQRQVLKKAAKDKYVNRVEQKVKHEATRPIRAYDGMDNDELFEDDDPVETAKILAAIAKKKKEEAAKQTPKSALTKKIKEKQLQAVKDVIERKKAKTIKRVKKV</sequence>
<evidence type="ECO:0000256" key="7">
    <source>
        <dbReference type="SAM" id="MobiDB-lite"/>
    </source>
</evidence>
<feature type="region of interest" description="Disordered" evidence="7">
    <location>
        <begin position="1"/>
        <end position="39"/>
    </location>
</feature>
<dbReference type="SMART" id="SM00879">
    <property type="entry name" value="Brix"/>
    <property type="match status" value="1"/>
</dbReference>
<reference evidence="9" key="1">
    <citation type="journal article" date="2013" name="Genome Res.">
        <title>A second-generation assembly of the Drosophila simulans genome provides new insights into patterns of lineage-specific divergence.</title>
        <authorList>
            <person name="Hu T.T."/>
            <person name="Eisen M.B."/>
            <person name="Thornton K.R."/>
            <person name="Andolfatto P."/>
        </authorList>
    </citation>
    <scope>NUCLEOTIDE SEQUENCE [LARGE SCALE GENOMIC DNA]</scope>
    <source>
        <strain evidence="9">W501</strain>
    </source>
</reference>
<dbReference type="GO" id="GO:0006364">
    <property type="term" value="P:rRNA processing"/>
    <property type="evidence" value="ECO:0007669"/>
    <property type="project" value="InterPro"/>
</dbReference>
<comment type="subcellular location">
    <subcellularLocation>
        <location evidence="2">Nucleus</location>
        <location evidence="2">Nucleolus</location>
    </subcellularLocation>
</comment>
<reference evidence="9" key="3">
    <citation type="submission" date="2015-04" db="EMBL/GenBank/DDBJ databases">
        <authorList>
            <consortium name="FlyBase"/>
        </authorList>
    </citation>
    <scope>NUCLEOTIDE SEQUENCE</scope>
    <source>
        <strain evidence="9">W501</strain>
    </source>
</reference>
<dbReference type="KEGG" id="dsi:Dsimw501_GD13269"/>
<dbReference type="PROSITE" id="PS50833">
    <property type="entry name" value="BRIX"/>
    <property type="match status" value="1"/>
</dbReference>
<evidence type="ECO:0000256" key="2">
    <source>
        <dbReference type="ARBA" id="ARBA00004604"/>
    </source>
</evidence>
<dbReference type="Proteomes" id="UP000035880">
    <property type="component" value="Chromosome 3L"/>
</dbReference>
<dbReference type="OrthoDB" id="1638493at2759"/>